<feature type="transmembrane region" description="Helical" evidence="2">
    <location>
        <begin position="323"/>
        <end position="344"/>
    </location>
</feature>
<dbReference type="InterPro" id="IPR006121">
    <property type="entry name" value="HMA_dom"/>
</dbReference>
<keyword evidence="2" id="KW-0472">Membrane</keyword>
<dbReference type="Proteomes" id="UP000243406">
    <property type="component" value="Unassembled WGS sequence"/>
</dbReference>
<dbReference type="PROSITE" id="PS50846">
    <property type="entry name" value="HMA_2"/>
    <property type="match status" value="1"/>
</dbReference>
<dbReference type="InterPro" id="IPR039447">
    <property type="entry name" value="UreH-like_TM_dom"/>
</dbReference>
<keyword evidence="1" id="KW-0479">Metal-binding</keyword>
<proteinExistence type="predicted"/>
<name>A0A1T5BK88_9FIRM</name>
<dbReference type="RefSeq" id="WP_079589535.1">
    <property type="nucleotide sequence ID" value="NZ_FUYN01000003.1"/>
</dbReference>
<dbReference type="InterPro" id="IPR017969">
    <property type="entry name" value="Heavy-metal-associated_CS"/>
</dbReference>
<dbReference type="EMBL" id="FUYN01000003">
    <property type="protein sequence ID" value="SKB47701.1"/>
    <property type="molecule type" value="Genomic_DNA"/>
</dbReference>
<feature type="domain" description="HMA" evidence="3">
    <location>
        <begin position="6"/>
        <end position="72"/>
    </location>
</feature>
<keyword evidence="2" id="KW-0812">Transmembrane</keyword>
<dbReference type="AlphaFoldDB" id="A0A1T5BK88"/>
<reference evidence="5" key="1">
    <citation type="submission" date="2017-02" db="EMBL/GenBank/DDBJ databases">
        <authorList>
            <person name="Varghese N."/>
            <person name="Submissions S."/>
        </authorList>
    </citation>
    <scope>NUCLEOTIDE SEQUENCE [LARGE SCALE GENOMIC DNA]</scope>
    <source>
        <strain evidence="5">ATCC 35199</strain>
    </source>
</reference>
<feature type="transmembrane region" description="Helical" evidence="2">
    <location>
        <begin position="182"/>
        <end position="201"/>
    </location>
</feature>
<dbReference type="CDD" id="cd00371">
    <property type="entry name" value="HMA"/>
    <property type="match status" value="1"/>
</dbReference>
<feature type="transmembrane region" description="Helical" evidence="2">
    <location>
        <begin position="207"/>
        <end position="231"/>
    </location>
</feature>
<keyword evidence="5" id="KW-1185">Reference proteome</keyword>
<dbReference type="Gene3D" id="3.30.70.100">
    <property type="match status" value="1"/>
</dbReference>
<dbReference type="SUPFAM" id="SSF55008">
    <property type="entry name" value="HMA, heavy metal-associated domain"/>
    <property type="match status" value="1"/>
</dbReference>
<dbReference type="Pfam" id="PF00403">
    <property type="entry name" value="HMA"/>
    <property type="match status" value="1"/>
</dbReference>
<dbReference type="Pfam" id="PF13386">
    <property type="entry name" value="DsbD_2"/>
    <property type="match status" value="1"/>
</dbReference>
<dbReference type="InterPro" id="IPR036163">
    <property type="entry name" value="HMA_dom_sf"/>
</dbReference>
<evidence type="ECO:0000256" key="2">
    <source>
        <dbReference type="SAM" id="Phobius"/>
    </source>
</evidence>
<dbReference type="SUPFAM" id="SSF49503">
    <property type="entry name" value="Cupredoxins"/>
    <property type="match status" value="1"/>
</dbReference>
<organism evidence="4 5">
    <name type="scientific">Acetoanaerobium noterae</name>
    <dbReference type="NCBI Taxonomy" id="745369"/>
    <lineage>
        <taxon>Bacteria</taxon>
        <taxon>Bacillati</taxon>
        <taxon>Bacillota</taxon>
        <taxon>Clostridia</taxon>
        <taxon>Peptostreptococcales</taxon>
        <taxon>Filifactoraceae</taxon>
        <taxon>Acetoanaerobium</taxon>
    </lineage>
</organism>
<protein>
    <submittedName>
        <fullName evidence="4">Sulfite exporter TauE/SafE</fullName>
    </submittedName>
</protein>
<gene>
    <name evidence="4" type="ORF">SAMN02745120_1687</name>
</gene>
<keyword evidence="2" id="KW-1133">Transmembrane helix</keyword>
<evidence type="ECO:0000313" key="5">
    <source>
        <dbReference type="Proteomes" id="UP000243406"/>
    </source>
</evidence>
<feature type="transmembrane region" description="Helical" evidence="2">
    <location>
        <begin position="97"/>
        <end position="120"/>
    </location>
</feature>
<dbReference type="InterPro" id="IPR008972">
    <property type="entry name" value="Cupredoxin"/>
</dbReference>
<feature type="transmembrane region" description="Helical" evidence="2">
    <location>
        <begin position="132"/>
        <end position="161"/>
    </location>
</feature>
<dbReference type="GO" id="GO:0046872">
    <property type="term" value="F:metal ion binding"/>
    <property type="evidence" value="ECO:0007669"/>
    <property type="project" value="UniProtKB-KW"/>
</dbReference>
<sequence length="480" mass="52081">MNQKLIRKVLQIEGMTCSNCEVIIENALSKVDGIIEIKAKYKSSTIYITYDDNLISLNQIIDHIENIGYEVITSQENQIASPSKPKKSKEELSTSDFLGIGIIIFSIYIIISNTIGFNFIPEVNPNMGYGVLFIVGLITSLHCLTMCGGINLSSCISYNKVNDSSDKFSKFKPSFLYNSGRVVSYTLIGGIVGALGSVISFPGPAKGVVAIISGLLMIVMGLNMLNVFPWLRKFNPRMPKFFASKIHNSDKESGPFYIGLLNGLMPCGPLQAMQLYALGTGSFLTGALSMFFFSLGTVPLMFGLGAVSSLLSRKFTHKMMKISAALVIVLGFIMADRGLALSGISSSSEAFNPVTVTQTTEKAVIDGNIQRVTTSLASGRYEPITVQKGVPVIWTITAESSDINGCNNALIIPEFSKELQLKPGENVIEFTPTKSGTFEYSCWMGMITSKIVVVDNIGDASEAEINNVETMENEAPLSCH</sequence>
<dbReference type="Gene3D" id="2.60.40.420">
    <property type="entry name" value="Cupredoxins - blue copper proteins"/>
    <property type="match status" value="1"/>
</dbReference>
<feature type="transmembrane region" description="Helical" evidence="2">
    <location>
        <begin position="290"/>
        <end position="311"/>
    </location>
</feature>
<feature type="transmembrane region" description="Helical" evidence="2">
    <location>
        <begin position="256"/>
        <end position="278"/>
    </location>
</feature>
<evidence type="ECO:0000259" key="3">
    <source>
        <dbReference type="PROSITE" id="PS50846"/>
    </source>
</evidence>
<dbReference type="FunFam" id="3.30.70.100:FF:000001">
    <property type="entry name" value="ATPase copper transporting beta"/>
    <property type="match status" value="1"/>
</dbReference>
<evidence type="ECO:0000256" key="1">
    <source>
        <dbReference type="ARBA" id="ARBA00022723"/>
    </source>
</evidence>
<dbReference type="PROSITE" id="PS01047">
    <property type="entry name" value="HMA_1"/>
    <property type="match status" value="1"/>
</dbReference>
<dbReference type="PANTHER" id="PTHR42208:SF1">
    <property type="entry name" value="HEAVY METAL TRANSPORTER"/>
    <property type="match status" value="1"/>
</dbReference>
<evidence type="ECO:0000313" key="4">
    <source>
        <dbReference type="EMBL" id="SKB47701.1"/>
    </source>
</evidence>
<accession>A0A1T5BK88</accession>
<dbReference type="PANTHER" id="PTHR42208">
    <property type="entry name" value="HEAVY METAL TRANSPORTER-RELATED"/>
    <property type="match status" value="1"/>
</dbReference>